<gene>
    <name evidence="1" type="ORF">CAMGR0001_0857</name>
</gene>
<protein>
    <submittedName>
        <fullName evidence="1">Uncharacterized protein</fullName>
    </submittedName>
</protein>
<comment type="caution">
    <text evidence="1">The sequence shown here is derived from an EMBL/GenBank/DDBJ whole genome shotgun (WGS) entry which is preliminary data.</text>
</comment>
<dbReference type="EMBL" id="ACYG01000019">
    <property type="protein sequence ID" value="EEV18102.1"/>
    <property type="molecule type" value="Genomic_DNA"/>
</dbReference>
<organism evidence="1 2">
    <name type="scientific">Campylobacter gracilis RM3268</name>
    <dbReference type="NCBI Taxonomy" id="553220"/>
    <lineage>
        <taxon>Bacteria</taxon>
        <taxon>Pseudomonadati</taxon>
        <taxon>Campylobacterota</taxon>
        <taxon>Epsilonproteobacteria</taxon>
        <taxon>Campylobacterales</taxon>
        <taxon>Campylobacteraceae</taxon>
        <taxon>Campylobacter</taxon>
    </lineage>
</organism>
<dbReference type="AlphaFoldDB" id="C8PG64"/>
<evidence type="ECO:0000313" key="2">
    <source>
        <dbReference type="Proteomes" id="UP000005709"/>
    </source>
</evidence>
<accession>C8PG64</accession>
<name>C8PG64_9BACT</name>
<dbReference type="Proteomes" id="UP000005709">
    <property type="component" value="Unassembled WGS sequence"/>
</dbReference>
<reference evidence="1 2" key="1">
    <citation type="submission" date="2009-07" db="EMBL/GenBank/DDBJ databases">
        <authorList>
            <person name="Madupu R."/>
            <person name="Sebastian Y."/>
            <person name="Durkin A.S."/>
            <person name="Torralba M."/>
            <person name="Methe B."/>
            <person name="Sutton G.G."/>
            <person name="Strausberg R.L."/>
            <person name="Nelson K.E."/>
        </authorList>
    </citation>
    <scope>NUCLEOTIDE SEQUENCE [LARGE SCALE GENOMIC DNA]</scope>
    <source>
        <strain evidence="1 2">RM3268</strain>
    </source>
</reference>
<keyword evidence="2" id="KW-1185">Reference proteome</keyword>
<sequence>MEFTNEIPDEISPRALRWNFAVKFYRWNFKISKILSTKLRFAVKF</sequence>
<evidence type="ECO:0000313" key="1">
    <source>
        <dbReference type="EMBL" id="EEV18102.1"/>
    </source>
</evidence>
<proteinExistence type="predicted"/>